<feature type="transmembrane region" description="Helical" evidence="1">
    <location>
        <begin position="49"/>
        <end position="69"/>
    </location>
</feature>
<keyword evidence="1" id="KW-1133">Transmembrane helix</keyword>
<comment type="caution">
    <text evidence="2">The sequence shown here is derived from an EMBL/GenBank/DDBJ whole genome shotgun (WGS) entry which is preliminary data.</text>
</comment>
<organism evidence="2 3">
    <name type="scientific">Shimia litoralis</name>
    <dbReference type="NCBI Taxonomy" id="420403"/>
    <lineage>
        <taxon>Bacteria</taxon>
        <taxon>Pseudomonadati</taxon>
        <taxon>Pseudomonadota</taxon>
        <taxon>Alphaproteobacteria</taxon>
        <taxon>Rhodobacterales</taxon>
        <taxon>Roseobacteraceae</taxon>
    </lineage>
</organism>
<keyword evidence="1" id="KW-0812">Transmembrane</keyword>
<dbReference type="EMBL" id="SULI01000029">
    <property type="protein sequence ID" value="TKZ17087.1"/>
    <property type="molecule type" value="Genomic_DNA"/>
</dbReference>
<dbReference type="OrthoDB" id="7667013at2"/>
<keyword evidence="1" id="KW-0472">Membrane</keyword>
<evidence type="ECO:0000256" key="1">
    <source>
        <dbReference type="SAM" id="Phobius"/>
    </source>
</evidence>
<evidence type="ECO:0000313" key="3">
    <source>
        <dbReference type="Proteomes" id="UP000306575"/>
    </source>
</evidence>
<keyword evidence="3" id="KW-1185">Reference proteome</keyword>
<dbReference type="Proteomes" id="UP000306575">
    <property type="component" value="Unassembled WGS sequence"/>
</dbReference>
<dbReference type="AlphaFoldDB" id="A0A4U7MW72"/>
<accession>A0A4U7MW72</accession>
<protein>
    <recommendedName>
        <fullName evidence="4">NnrT protein</fullName>
    </recommendedName>
</protein>
<reference evidence="2 3" key="1">
    <citation type="submission" date="2019-04" db="EMBL/GenBank/DDBJ databases">
        <title>Genome sequence of Pelagicola litoralis CL-ES2.</title>
        <authorList>
            <person name="Cao J."/>
        </authorList>
    </citation>
    <scope>NUCLEOTIDE SEQUENCE [LARGE SCALE GENOMIC DNA]</scope>
    <source>
        <strain evidence="2 3">CL-ES2</strain>
    </source>
</reference>
<dbReference type="RefSeq" id="WP_138017335.1">
    <property type="nucleotide sequence ID" value="NZ_SULI01000029.1"/>
</dbReference>
<proteinExistence type="predicted"/>
<gene>
    <name evidence="2" type="ORF">FAP39_15695</name>
</gene>
<evidence type="ECO:0000313" key="2">
    <source>
        <dbReference type="EMBL" id="TKZ17087.1"/>
    </source>
</evidence>
<name>A0A4U7MW72_9RHOB</name>
<feature type="transmembrane region" description="Helical" evidence="1">
    <location>
        <begin position="16"/>
        <end position="37"/>
    </location>
</feature>
<evidence type="ECO:0008006" key="4">
    <source>
        <dbReference type="Google" id="ProtNLM"/>
    </source>
</evidence>
<sequence>MKDALQGRWSIRKLAVLLYPFAMATVAINLFLLGLIAHSVDLPSIPPLTALWLSIPLGVPAAWLAGRWVRSLMDEADG</sequence>